<dbReference type="Proteomes" id="UP000007796">
    <property type="component" value="Unassembled WGS sequence"/>
</dbReference>
<evidence type="ECO:0000256" key="5">
    <source>
        <dbReference type="SAM" id="MobiDB-lite"/>
    </source>
</evidence>
<reference evidence="8 9" key="1">
    <citation type="journal article" date="2011" name="Proc. Natl. Acad. Sci. U.S.A.">
        <title>Genome and transcriptome analyses of the mountain pine beetle-fungal symbiont Grosmannia clavigera, a lodgepole pine pathogen.</title>
        <authorList>
            <person name="DiGuistini S."/>
            <person name="Wang Y."/>
            <person name="Liao N.Y."/>
            <person name="Taylor G."/>
            <person name="Tanguay P."/>
            <person name="Feau N."/>
            <person name="Henrissat B."/>
            <person name="Chan S.K."/>
            <person name="Hesse-Orce U."/>
            <person name="Alamouti S.M."/>
            <person name="Tsui C.K.M."/>
            <person name="Docking R.T."/>
            <person name="Levasseur A."/>
            <person name="Haridas S."/>
            <person name="Robertson G."/>
            <person name="Birol I."/>
            <person name="Holt R.A."/>
            <person name="Marra M.A."/>
            <person name="Hamelin R.C."/>
            <person name="Hirst M."/>
            <person name="Jones S.J.M."/>
            <person name="Bohlmann J."/>
            <person name="Breuil C."/>
        </authorList>
    </citation>
    <scope>NUCLEOTIDE SEQUENCE [LARGE SCALE GENOMIC DNA]</scope>
    <source>
        <strain evidence="9">kw1407 / UAMH 11150</strain>
    </source>
</reference>
<keyword evidence="3 8" id="KW-0347">Helicase</keyword>
<dbReference type="InterPro" id="IPR011545">
    <property type="entry name" value="DEAD/DEAH_box_helicase_dom"/>
</dbReference>
<dbReference type="GO" id="GO:0016787">
    <property type="term" value="F:hydrolase activity"/>
    <property type="evidence" value="ECO:0007669"/>
    <property type="project" value="UniProtKB-KW"/>
</dbReference>
<feature type="domain" description="Helicase C-terminal" evidence="7">
    <location>
        <begin position="866"/>
        <end position="1039"/>
    </location>
</feature>
<feature type="region of interest" description="Disordered" evidence="5">
    <location>
        <begin position="834"/>
        <end position="864"/>
    </location>
</feature>
<evidence type="ECO:0000313" key="8">
    <source>
        <dbReference type="EMBL" id="EFX02189.1"/>
    </source>
</evidence>
<dbReference type="GO" id="GO:0005524">
    <property type="term" value="F:ATP binding"/>
    <property type="evidence" value="ECO:0007669"/>
    <property type="project" value="UniProtKB-KW"/>
</dbReference>
<dbReference type="SUPFAM" id="SSF52540">
    <property type="entry name" value="P-loop containing nucleoside triphosphate hydrolases"/>
    <property type="match status" value="1"/>
</dbReference>
<dbReference type="OrthoDB" id="2320933at2759"/>
<evidence type="ECO:0000256" key="3">
    <source>
        <dbReference type="ARBA" id="ARBA00022806"/>
    </source>
</evidence>
<dbReference type="GO" id="GO:0005737">
    <property type="term" value="C:cytoplasm"/>
    <property type="evidence" value="ECO:0007669"/>
    <property type="project" value="TreeGrafter"/>
</dbReference>
<evidence type="ECO:0000256" key="2">
    <source>
        <dbReference type="ARBA" id="ARBA00022801"/>
    </source>
</evidence>
<dbReference type="SMART" id="SM00490">
    <property type="entry name" value="HELICc"/>
    <property type="match status" value="1"/>
</dbReference>
<dbReference type="FunFam" id="3.40.50.300:FF:001039">
    <property type="entry name" value="ATP-dependent RNA helicase DDX60"/>
    <property type="match status" value="1"/>
</dbReference>
<dbReference type="PANTHER" id="PTHR44533:SF4">
    <property type="entry name" value="DEAD_H RNA HELICASE, PUTATIVE-RELATED"/>
    <property type="match status" value="1"/>
</dbReference>
<dbReference type="InterPro" id="IPR027417">
    <property type="entry name" value="P-loop_NTPase"/>
</dbReference>
<evidence type="ECO:0000256" key="4">
    <source>
        <dbReference type="ARBA" id="ARBA00022840"/>
    </source>
</evidence>
<feature type="compositionally biased region" description="Basic residues" evidence="5">
    <location>
        <begin position="838"/>
        <end position="855"/>
    </location>
</feature>
<proteinExistence type="predicted"/>
<dbReference type="Pfam" id="PF00270">
    <property type="entry name" value="DEAD"/>
    <property type="match status" value="1"/>
</dbReference>
<evidence type="ECO:0000259" key="6">
    <source>
        <dbReference type="PROSITE" id="PS51192"/>
    </source>
</evidence>
<dbReference type="PROSITE" id="PS51194">
    <property type="entry name" value="HELICASE_CTER"/>
    <property type="match status" value="1"/>
</dbReference>
<dbReference type="RefSeq" id="XP_014171671.1">
    <property type="nucleotide sequence ID" value="XM_014316196.1"/>
</dbReference>
<dbReference type="PANTHER" id="PTHR44533">
    <property type="entry name" value="DEAD/H RNA HELICASE, PUTATIVE-RELATED"/>
    <property type="match status" value="1"/>
</dbReference>
<dbReference type="InterPro" id="IPR059032">
    <property type="entry name" value="WHD_DDX60"/>
</dbReference>
<dbReference type="InterPro" id="IPR052431">
    <property type="entry name" value="SKI2_subfamily_helicases"/>
</dbReference>
<feature type="region of interest" description="Disordered" evidence="5">
    <location>
        <begin position="1401"/>
        <end position="1446"/>
    </location>
</feature>
<dbReference type="GO" id="GO:0003676">
    <property type="term" value="F:nucleic acid binding"/>
    <property type="evidence" value="ECO:0007669"/>
    <property type="project" value="InterPro"/>
</dbReference>
<dbReference type="EMBL" id="GL629782">
    <property type="protein sequence ID" value="EFX02189.1"/>
    <property type="molecule type" value="Genomic_DNA"/>
</dbReference>
<dbReference type="Pfam" id="PF00271">
    <property type="entry name" value="Helicase_C"/>
    <property type="match status" value="1"/>
</dbReference>
<dbReference type="eggNOG" id="KOG0949">
    <property type="taxonomic scope" value="Eukaryota"/>
</dbReference>
<accession>F0XJK6</accession>
<evidence type="ECO:0000256" key="1">
    <source>
        <dbReference type="ARBA" id="ARBA00022741"/>
    </source>
</evidence>
<dbReference type="HOGENOM" id="CLU_002305_2_0_1"/>
<dbReference type="STRING" id="655863.F0XJK6"/>
<dbReference type="InterPro" id="IPR001650">
    <property type="entry name" value="Helicase_C-like"/>
</dbReference>
<name>F0XJK6_GROCL</name>
<dbReference type="SMART" id="SM00487">
    <property type="entry name" value="DEXDc"/>
    <property type="match status" value="1"/>
</dbReference>
<dbReference type="PROSITE" id="PS51192">
    <property type="entry name" value="HELICASE_ATP_BIND_1"/>
    <property type="match status" value="1"/>
</dbReference>
<dbReference type="Pfam" id="PF26076">
    <property type="entry name" value="WHD_DDX60"/>
    <property type="match status" value="1"/>
</dbReference>
<dbReference type="InterPro" id="IPR014001">
    <property type="entry name" value="Helicase_ATP-bd"/>
</dbReference>
<protein>
    <submittedName>
        <fullName evidence="8">Dead deah box DNA helicase</fullName>
    </submittedName>
</protein>
<sequence>MDDIEFQSSEVRCTLFSATRGLPFKKGDWLPVPLPPSNYDEIADHTYDVHALLHGIKRCSVRELVSILVLADILKIDSSSSMKQRVVAFLAHLAILKHCSLSNRPVHPGVARSNEELSFLKVYCELSRKVLGERPWEVAVGSTSTSVVWDAYDLVDGRLWLAVLEGQSSVTSETKMASDFRDLTTRLSALCGFDLQDCLPGYLSTSSSPTTEALTVPSTIITGSILPFQHPDFDDFLGDVAVPVDWDAEQTLASSHNSTQVSQEETHWHNTKKLAATTINKPDPRKMFYFNRRNQRFMTQIRDYAASLTNATGKILDRETIVTAVPPKKLQTVVQKSFKGKSRERKAVTSNKNVAQEYQKAKQVPNIVMRWRSAYENLQKEKDTLKQYEAAVKYFQNLSPLSRDIVGADVVLHVCNILGKCLCDSSSKLKMIALIWAQIQELSRLPLSAEAVQIAQDLCKAVMIPVGPLSVRTDGLITPLESRSATVRVISTLERAKDDARLVTRPAAFQLGVCGPYLERGFDSQPDARVLNFEPDGWQRKVLDAIDERQSLFVVAPTSAGKTFISFYAMKQVLKQSNDGVLVYVAPTKALVNQVAAEIEARFSKTFPQSSSGGKSVWAIKTRDQCINNPTGCQVLVTVPHMLQILLMSPSSMEGSNPWPLRLRWIIFDEIHSIGQSDEGVVWEQLVLMAPCPIIALSATVGNPYAFRDWLTSCEKSKGRQIRMITHSSRYSDLRNYVWMPSRHFQFSGVTAEDSRRWPIPGLEADGYNEKTPFMVVHPVASLIDRHGAVPALLFLYDRKLCEYSVWHIVEGLVSAEKAWKKNSTEWKQTMASFEKHQKAKTAKKAPKISRSTKGKKNDDDGNISKFESMREAANQEVSKWDLFDPNAPLAEFSLANHTRLPASELEKIIKSLDGAGIRPFFIEGLRRGVGVHHAGMSRRYRQIVEMLFRKGFLTAVVATGTLALGINMPCKTVVFVGDSTYLNALNYRQASGRAGRRGFDTLGNVVFYGFTPQRVMEVLSSRLPDLRGHFPLSTSLILRTCMLLHQTDRCSFARDCIVRSLFSQTRMYMGGPAGQDAIKHHLRFSIEYLRRNHMLSVRGVPLNFAGLVGHLYYTENSAFAFHALLQEGYFHRLCAGFSGRASNTDEVMRTMVLVLSHLFCRRLCRRYQDQTWLATVVKPSSSIVLLPLLPSDASAILRANNAKTRTIFQTYVQSYVRQHLADQPDRSLPLTGILVGPQGDHSSSGGVQLRSPFAALSGFTDDFQSVHDLCETVRAGVFLQEASVPYLPVSPDDTDGVPLNAYIYDFFRHGDLSALKNGNGIREGDVWFLLQEFSMILATIVTSLTLFLEPDAVALDDLGVDEDMWDEEDEQDEQDMDYEGENVQKMSTADTGTAAVARLHKEKRKKEKVADSWEDETDSDSSTSTTTTKSATVISTSRPKDNESQMRLRNVLSAFKQLKAQFDVKFRKVWA</sequence>
<dbReference type="Gene3D" id="3.40.50.300">
    <property type="entry name" value="P-loop containing nucleotide triphosphate hydrolases"/>
    <property type="match status" value="2"/>
</dbReference>
<keyword evidence="2" id="KW-0378">Hydrolase</keyword>
<feature type="domain" description="Helicase ATP-binding" evidence="6">
    <location>
        <begin position="543"/>
        <end position="719"/>
    </location>
</feature>
<organism evidence="9">
    <name type="scientific">Grosmannia clavigera (strain kw1407 / UAMH 11150)</name>
    <name type="common">Blue stain fungus</name>
    <name type="synonym">Graphiocladiella clavigera</name>
    <dbReference type="NCBI Taxonomy" id="655863"/>
    <lineage>
        <taxon>Eukaryota</taxon>
        <taxon>Fungi</taxon>
        <taxon>Dikarya</taxon>
        <taxon>Ascomycota</taxon>
        <taxon>Pezizomycotina</taxon>
        <taxon>Sordariomycetes</taxon>
        <taxon>Sordariomycetidae</taxon>
        <taxon>Ophiostomatales</taxon>
        <taxon>Ophiostomataceae</taxon>
        <taxon>Leptographium</taxon>
    </lineage>
</organism>
<dbReference type="GO" id="GO:0004386">
    <property type="term" value="F:helicase activity"/>
    <property type="evidence" value="ECO:0007669"/>
    <property type="project" value="UniProtKB-KW"/>
</dbReference>
<dbReference type="GeneID" id="25975205"/>
<keyword evidence="1" id="KW-0547">Nucleotide-binding</keyword>
<keyword evidence="4" id="KW-0067">ATP-binding</keyword>
<keyword evidence="9" id="KW-1185">Reference proteome</keyword>
<feature type="compositionally biased region" description="Low complexity" evidence="5">
    <location>
        <begin position="1421"/>
        <end position="1438"/>
    </location>
</feature>
<evidence type="ECO:0000313" key="9">
    <source>
        <dbReference type="Proteomes" id="UP000007796"/>
    </source>
</evidence>
<evidence type="ECO:0000259" key="7">
    <source>
        <dbReference type="PROSITE" id="PS51194"/>
    </source>
</evidence>
<dbReference type="InParanoid" id="F0XJK6"/>
<gene>
    <name evidence="8" type="ORF">CMQ_2238</name>
</gene>